<evidence type="ECO:0000256" key="5">
    <source>
        <dbReference type="ARBA" id="ARBA00023121"/>
    </source>
</evidence>
<dbReference type="PANTHER" id="PTHR15813:SF9">
    <property type="entry name" value="PX DOMAIN-CONTAINING PROTEIN"/>
    <property type="match status" value="1"/>
</dbReference>
<keyword evidence="6" id="KW-0472">Membrane</keyword>
<comment type="subcellular location">
    <subcellularLocation>
        <location evidence="1">Cytoplasmic vesicle membrane</location>
        <topology evidence="1">Peripheral membrane protein</topology>
        <orientation evidence="1">Cytoplasmic side</orientation>
    </subcellularLocation>
</comment>
<keyword evidence="10" id="KW-1185">Reference proteome</keyword>
<evidence type="ECO:0000259" key="8">
    <source>
        <dbReference type="PROSITE" id="PS50195"/>
    </source>
</evidence>
<dbReference type="SMART" id="SM00312">
    <property type="entry name" value="PX"/>
    <property type="match status" value="1"/>
</dbReference>
<dbReference type="GO" id="GO:0015031">
    <property type="term" value="P:protein transport"/>
    <property type="evidence" value="ECO:0007669"/>
    <property type="project" value="UniProtKB-KW"/>
</dbReference>
<evidence type="ECO:0000256" key="6">
    <source>
        <dbReference type="ARBA" id="ARBA00023136"/>
    </source>
</evidence>
<evidence type="ECO:0000256" key="7">
    <source>
        <dbReference type="ARBA" id="ARBA00023329"/>
    </source>
</evidence>
<evidence type="ECO:0000256" key="4">
    <source>
        <dbReference type="ARBA" id="ARBA00022927"/>
    </source>
</evidence>
<proteinExistence type="inferred from homology"/>
<sequence length="203" mass="23095">MISVLIPSFRQVQGNHGKHFTVFQIEVYSSGKCHRIERRYRAFHSLHKQLKHIIHAPEFPPKKVRNLNPKVLEQRRRGLEHYIQELLKRKPVPKQLLNFLSLPGVSPASSLNSLNAEESREIVHQPVVMYNSNLYVDDDRTMGIAICQASDAISCASSKFFPLPVTSSVQTMLTIFIVPIECKSFAIWLVTTSLVSIETVETS</sequence>
<name>A0A8T0G0J0_ARGBR</name>
<dbReference type="GO" id="GO:1901981">
    <property type="term" value="F:phosphatidylinositol phosphate binding"/>
    <property type="evidence" value="ECO:0007669"/>
    <property type="project" value="TreeGrafter"/>
</dbReference>
<keyword evidence="3" id="KW-0813">Transport</keyword>
<dbReference type="Pfam" id="PF00787">
    <property type="entry name" value="PX"/>
    <property type="match status" value="1"/>
</dbReference>
<evidence type="ECO:0000313" key="9">
    <source>
        <dbReference type="EMBL" id="KAF8794683.1"/>
    </source>
</evidence>
<keyword evidence="7" id="KW-0968">Cytoplasmic vesicle</keyword>
<keyword evidence="5" id="KW-0446">Lipid-binding</keyword>
<keyword evidence="4" id="KW-0653">Protein transport</keyword>
<gene>
    <name evidence="9" type="ORF">HNY73_002635</name>
</gene>
<dbReference type="InterPro" id="IPR036871">
    <property type="entry name" value="PX_dom_sf"/>
</dbReference>
<dbReference type="Gene3D" id="3.30.1520.10">
    <property type="entry name" value="Phox-like domain"/>
    <property type="match status" value="1"/>
</dbReference>
<evidence type="ECO:0000256" key="2">
    <source>
        <dbReference type="ARBA" id="ARBA00010883"/>
    </source>
</evidence>
<evidence type="ECO:0000313" key="10">
    <source>
        <dbReference type="Proteomes" id="UP000807504"/>
    </source>
</evidence>
<protein>
    <submittedName>
        <fullName evidence="9">Sorting nexin-24 like protein</fullName>
    </submittedName>
</protein>
<dbReference type="EMBL" id="JABXBU010000002">
    <property type="protein sequence ID" value="KAF8794683.1"/>
    <property type="molecule type" value="Genomic_DNA"/>
</dbReference>
<accession>A0A8T0G0J0</accession>
<comment type="caution">
    <text evidence="9">The sequence shown here is derived from an EMBL/GenBank/DDBJ whole genome shotgun (WGS) entry which is preliminary data.</text>
</comment>
<dbReference type="Proteomes" id="UP000807504">
    <property type="component" value="Unassembled WGS sequence"/>
</dbReference>
<evidence type="ECO:0000256" key="1">
    <source>
        <dbReference type="ARBA" id="ARBA00004180"/>
    </source>
</evidence>
<feature type="domain" description="PX" evidence="8">
    <location>
        <begin position="1"/>
        <end position="122"/>
    </location>
</feature>
<dbReference type="InterPro" id="IPR001683">
    <property type="entry name" value="PX_dom"/>
</dbReference>
<dbReference type="SUPFAM" id="SSF64268">
    <property type="entry name" value="PX domain"/>
    <property type="match status" value="1"/>
</dbReference>
<dbReference type="PANTHER" id="PTHR15813">
    <property type="entry name" value="SORTING NEXIN-22 AND 24"/>
    <property type="match status" value="1"/>
</dbReference>
<comment type="similarity">
    <text evidence="2">Belongs to the sorting nexin family.</text>
</comment>
<evidence type="ECO:0000256" key="3">
    <source>
        <dbReference type="ARBA" id="ARBA00022448"/>
    </source>
</evidence>
<dbReference type="PROSITE" id="PS50195">
    <property type="entry name" value="PX"/>
    <property type="match status" value="1"/>
</dbReference>
<dbReference type="GO" id="GO:0030659">
    <property type="term" value="C:cytoplasmic vesicle membrane"/>
    <property type="evidence" value="ECO:0007669"/>
    <property type="project" value="UniProtKB-SubCell"/>
</dbReference>
<dbReference type="AlphaFoldDB" id="A0A8T0G0J0"/>
<organism evidence="9 10">
    <name type="scientific">Argiope bruennichi</name>
    <name type="common">Wasp spider</name>
    <name type="synonym">Aranea bruennichi</name>
    <dbReference type="NCBI Taxonomy" id="94029"/>
    <lineage>
        <taxon>Eukaryota</taxon>
        <taxon>Metazoa</taxon>
        <taxon>Ecdysozoa</taxon>
        <taxon>Arthropoda</taxon>
        <taxon>Chelicerata</taxon>
        <taxon>Arachnida</taxon>
        <taxon>Araneae</taxon>
        <taxon>Araneomorphae</taxon>
        <taxon>Entelegynae</taxon>
        <taxon>Araneoidea</taxon>
        <taxon>Araneidae</taxon>
        <taxon>Argiope</taxon>
    </lineage>
</organism>
<reference evidence="9" key="2">
    <citation type="submission" date="2020-06" db="EMBL/GenBank/DDBJ databases">
        <authorList>
            <person name="Sheffer M."/>
        </authorList>
    </citation>
    <scope>NUCLEOTIDE SEQUENCE</scope>
</reference>
<dbReference type="InterPro" id="IPR052467">
    <property type="entry name" value="Sorting_nexin_PX-domain"/>
</dbReference>
<reference evidence="9" key="1">
    <citation type="journal article" date="2020" name="bioRxiv">
        <title>Chromosome-level reference genome of the European wasp spider Argiope bruennichi: a resource for studies on range expansion and evolutionary adaptation.</title>
        <authorList>
            <person name="Sheffer M.M."/>
            <person name="Hoppe A."/>
            <person name="Krehenwinkel H."/>
            <person name="Uhl G."/>
            <person name="Kuss A.W."/>
            <person name="Jensen L."/>
            <person name="Jensen C."/>
            <person name="Gillespie R.G."/>
            <person name="Hoff K.J."/>
            <person name="Prost S."/>
        </authorList>
    </citation>
    <scope>NUCLEOTIDE SEQUENCE</scope>
</reference>